<evidence type="ECO:0000256" key="1">
    <source>
        <dbReference type="ARBA" id="ARBA00004167"/>
    </source>
</evidence>
<dbReference type="Pfam" id="PF10099">
    <property type="entry name" value="RskA_C"/>
    <property type="match status" value="1"/>
</dbReference>
<evidence type="ECO:0000256" key="6">
    <source>
        <dbReference type="ARBA" id="ARBA00023136"/>
    </source>
</evidence>
<keyword evidence="6 9" id="KW-0472">Membrane</keyword>
<accession>A0A8K2AA19</accession>
<dbReference type="Proteomes" id="UP000607397">
    <property type="component" value="Unassembled WGS sequence"/>
</dbReference>
<dbReference type="InterPro" id="IPR041916">
    <property type="entry name" value="Anti_sigma_zinc_sf"/>
</dbReference>
<evidence type="ECO:0000256" key="8">
    <source>
        <dbReference type="ARBA" id="ARBA00030803"/>
    </source>
</evidence>
<evidence type="ECO:0000259" key="10">
    <source>
        <dbReference type="Pfam" id="PF10099"/>
    </source>
</evidence>
<keyword evidence="12" id="KW-1185">Reference proteome</keyword>
<dbReference type="GO" id="GO:0005886">
    <property type="term" value="C:plasma membrane"/>
    <property type="evidence" value="ECO:0007669"/>
    <property type="project" value="UniProtKB-SubCell"/>
</dbReference>
<feature type="transmembrane region" description="Helical" evidence="9">
    <location>
        <begin position="94"/>
        <end position="113"/>
    </location>
</feature>
<dbReference type="RefSeq" id="WP_161827159.1">
    <property type="nucleotide sequence ID" value="NZ_WVIC01000065.1"/>
</dbReference>
<comment type="caution">
    <text evidence="11">The sequence shown here is derived from an EMBL/GenBank/DDBJ whole genome shotgun (WGS) entry which is preliminary data.</text>
</comment>
<evidence type="ECO:0000256" key="4">
    <source>
        <dbReference type="ARBA" id="ARBA00022692"/>
    </source>
</evidence>
<organism evidence="11 12">
    <name type="scientific">Petrachloros mirabilis ULC683</name>
    <dbReference type="NCBI Taxonomy" id="2781853"/>
    <lineage>
        <taxon>Bacteria</taxon>
        <taxon>Bacillati</taxon>
        <taxon>Cyanobacteriota</taxon>
        <taxon>Cyanophyceae</taxon>
        <taxon>Synechococcales</taxon>
        <taxon>Petrachlorosaceae</taxon>
        <taxon>Petrachloros</taxon>
        <taxon>Petrachloros mirabilis</taxon>
    </lineage>
</organism>
<dbReference type="EMBL" id="WVIC01000065">
    <property type="protein sequence ID" value="NCJ08690.1"/>
    <property type="molecule type" value="Genomic_DNA"/>
</dbReference>
<dbReference type="AlphaFoldDB" id="A0A8K2AA19"/>
<dbReference type="GO" id="GO:0016989">
    <property type="term" value="F:sigma factor antagonist activity"/>
    <property type="evidence" value="ECO:0007669"/>
    <property type="project" value="TreeGrafter"/>
</dbReference>
<evidence type="ECO:0000256" key="3">
    <source>
        <dbReference type="ARBA" id="ARBA00022475"/>
    </source>
</evidence>
<dbReference type="Gene3D" id="1.10.10.1320">
    <property type="entry name" value="Anti-sigma factor, zinc-finger domain"/>
    <property type="match status" value="1"/>
</dbReference>
<keyword evidence="3" id="KW-1003">Cell membrane</keyword>
<name>A0A8K2AA19_9CYAN</name>
<dbReference type="PANTHER" id="PTHR37461:SF1">
    <property type="entry name" value="ANTI-SIGMA-K FACTOR RSKA"/>
    <property type="match status" value="1"/>
</dbReference>
<evidence type="ECO:0000256" key="7">
    <source>
        <dbReference type="ARBA" id="ARBA00029829"/>
    </source>
</evidence>
<comment type="subcellular location">
    <subcellularLocation>
        <location evidence="2">Cell membrane</location>
    </subcellularLocation>
    <subcellularLocation>
        <location evidence="1">Membrane</location>
        <topology evidence="1">Single-pass membrane protein</topology>
    </subcellularLocation>
</comment>
<reference evidence="11" key="1">
    <citation type="submission" date="2019-12" db="EMBL/GenBank/DDBJ databases">
        <title>High-Quality draft genome sequences of three cyanobacteria isolated from the limestone walls of the Old Cathedral of Coimbra.</title>
        <authorList>
            <person name="Tiago I."/>
            <person name="Soares F."/>
            <person name="Portugal A."/>
        </authorList>
    </citation>
    <scope>NUCLEOTIDE SEQUENCE [LARGE SCALE GENOMIC DNA]</scope>
    <source>
        <strain evidence="11">C</strain>
    </source>
</reference>
<dbReference type="PANTHER" id="PTHR37461">
    <property type="entry name" value="ANTI-SIGMA-K FACTOR RSKA"/>
    <property type="match status" value="1"/>
</dbReference>
<protein>
    <recommendedName>
        <fullName evidence="8">Regulator of SigK</fullName>
    </recommendedName>
    <alternativeName>
        <fullName evidence="7">Sigma-K anti-sigma factor RskA</fullName>
    </alternativeName>
</protein>
<sequence>MTSPRHSEDWQDLIAGYVLDDLSPAETAQMQGLLSQPEIQAEVEALQELVDLLDYTPPEQTLPAHLRAQVLTAAQTLGQEKTQAQPQSQWKRRWWVLGGILVALLATLAFDNLRLRQALEQNQHLVSLLRQPNIQLYTFAGTDVEPEAAASLIIHSDRAQATLVTHRLPQLPAGEVYRLWAILETASDPLYCGQFNRDTAEWNLPTAACSQVPSQLLITAEDADAPPVPAGTLVLQSS</sequence>
<evidence type="ECO:0000313" key="12">
    <source>
        <dbReference type="Proteomes" id="UP000607397"/>
    </source>
</evidence>
<evidence type="ECO:0000256" key="5">
    <source>
        <dbReference type="ARBA" id="ARBA00022989"/>
    </source>
</evidence>
<keyword evidence="4 9" id="KW-0812">Transmembrane</keyword>
<dbReference type="InterPro" id="IPR018764">
    <property type="entry name" value="RskA_C"/>
</dbReference>
<proteinExistence type="predicted"/>
<evidence type="ECO:0000256" key="9">
    <source>
        <dbReference type="SAM" id="Phobius"/>
    </source>
</evidence>
<dbReference type="GO" id="GO:0006417">
    <property type="term" value="P:regulation of translation"/>
    <property type="evidence" value="ECO:0007669"/>
    <property type="project" value="TreeGrafter"/>
</dbReference>
<keyword evidence="5 9" id="KW-1133">Transmembrane helix</keyword>
<evidence type="ECO:0000256" key="2">
    <source>
        <dbReference type="ARBA" id="ARBA00004236"/>
    </source>
</evidence>
<feature type="domain" description="Anti-sigma K factor RskA C-terminal" evidence="10">
    <location>
        <begin position="102"/>
        <end position="230"/>
    </location>
</feature>
<evidence type="ECO:0000313" key="11">
    <source>
        <dbReference type="EMBL" id="NCJ08690.1"/>
    </source>
</evidence>
<gene>
    <name evidence="11" type="ORF">GS597_19700</name>
</gene>
<dbReference type="InterPro" id="IPR051474">
    <property type="entry name" value="Anti-sigma-K/W_factor"/>
</dbReference>